<protein>
    <submittedName>
        <fullName evidence="2">Uncharacterized protein</fullName>
    </submittedName>
</protein>
<evidence type="ECO:0000313" key="2">
    <source>
        <dbReference type="EMBL" id="PMD45608.1"/>
    </source>
</evidence>
<dbReference type="Proteomes" id="UP000235786">
    <property type="component" value="Unassembled WGS sequence"/>
</dbReference>
<gene>
    <name evidence="2" type="ORF">L207DRAFT_508448</name>
</gene>
<feature type="transmembrane region" description="Helical" evidence="1">
    <location>
        <begin position="39"/>
        <end position="56"/>
    </location>
</feature>
<dbReference type="AlphaFoldDB" id="A0A2J6S4G4"/>
<evidence type="ECO:0000313" key="3">
    <source>
        <dbReference type="Proteomes" id="UP000235786"/>
    </source>
</evidence>
<reference evidence="2 3" key="1">
    <citation type="submission" date="2016-04" db="EMBL/GenBank/DDBJ databases">
        <title>A degradative enzymes factory behind the ericoid mycorrhizal symbiosis.</title>
        <authorList>
            <consortium name="DOE Joint Genome Institute"/>
            <person name="Martino E."/>
            <person name="Morin E."/>
            <person name="Grelet G."/>
            <person name="Kuo A."/>
            <person name="Kohler A."/>
            <person name="Daghino S."/>
            <person name="Barry K."/>
            <person name="Choi C."/>
            <person name="Cichocki N."/>
            <person name="Clum A."/>
            <person name="Copeland A."/>
            <person name="Hainaut M."/>
            <person name="Haridas S."/>
            <person name="Labutti K."/>
            <person name="Lindquist E."/>
            <person name="Lipzen A."/>
            <person name="Khouja H.-R."/>
            <person name="Murat C."/>
            <person name="Ohm R."/>
            <person name="Olson A."/>
            <person name="Spatafora J."/>
            <person name="Veneault-Fourrey C."/>
            <person name="Henrissat B."/>
            <person name="Grigoriev I."/>
            <person name="Martin F."/>
            <person name="Perotto S."/>
        </authorList>
    </citation>
    <scope>NUCLEOTIDE SEQUENCE [LARGE SCALE GENOMIC DNA]</scope>
    <source>
        <strain evidence="2 3">F</strain>
    </source>
</reference>
<keyword evidence="1" id="KW-1133">Transmembrane helix</keyword>
<keyword evidence="1" id="KW-0472">Membrane</keyword>
<accession>A0A2J6S4G4</accession>
<name>A0A2J6S4G4_HYAVF</name>
<sequence>MQSRNGKSSNNTLFPIFTESRRKAPSLPWANGLSQQNPVIGRYVLWLFVGPIAMLARNHSHKRNGMFL</sequence>
<keyword evidence="3" id="KW-1185">Reference proteome</keyword>
<keyword evidence="1" id="KW-0812">Transmembrane</keyword>
<organism evidence="2 3">
    <name type="scientific">Hyaloscypha variabilis (strain UAMH 11265 / GT02V1 / F)</name>
    <name type="common">Meliniomyces variabilis</name>
    <dbReference type="NCBI Taxonomy" id="1149755"/>
    <lineage>
        <taxon>Eukaryota</taxon>
        <taxon>Fungi</taxon>
        <taxon>Dikarya</taxon>
        <taxon>Ascomycota</taxon>
        <taxon>Pezizomycotina</taxon>
        <taxon>Leotiomycetes</taxon>
        <taxon>Helotiales</taxon>
        <taxon>Hyaloscyphaceae</taxon>
        <taxon>Hyaloscypha</taxon>
        <taxon>Hyaloscypha variabilis</taxon>
    </lineage>
</organism>
<evidence type="ECO:0000256" key="1">
    <source>
        <dbReference type="SAM" id="Phobius"/>
    </source>
</evidence>
<proteinExistence type="predicted"/>
<dbReference type="EMBL" id="KZ613940">
    <property type="protein sequence ID" value="PMD45608.1"/>
    <property type="molecule type" value="Genomic_DNA"/>
</dbReference>